<organism evidence="2 3">
    <name type="scientific">Halorubrum aidingense JCM 13560</name>
    <dbReference type="NCBI Taxonomy" id="1230454"/>
    <lineage>
        <taxon>Archaea</taxon>
        <taxon>Methanobacteriati</taxon>
        <taxon>Methanobacteriota</taxon>
        <taxon>Stenosarchaea group</taxon>
        <taxon>Halobacteria</taxon>
        <taxon>Halobacteriales</taxon>
        <taxon>Haloferacaceae</taxon>
        <taxon>Halorubrum</taxon>
    </lineage>
</organism>
<dbReference type="Proteomes" id="UP000011575">
    <property type="component" value="Unassembled WGS sequence"/>
</dbReference>
<dbReference type="SUPFAM" id="SSF52402">
    <property type="entry name" value="Adenine nucleotide alpha hydrolases-like"/>
    <property type="match status" value="1"/>
</dbReference>
<dbReference type="EMBL" id="AOJI01000002">
    <property type="protein sequence ID" value="EMA70807.1"/>
    <property type="molecule type" value="Genomic_DNA"/>
</dbReference>
<gene>
    <name evidence="2" type="ORF">C461_00922</name>
</gene>
<dbReference type="CDD" id="cd00293">
    <property type="entry name" value="USP-like"/>
    <property type="match status" value="1"/>
</dbReference>
<dbReference type="PATRIC" id="fig|1230454.4.peg.192"/>
<reference evidence="2 3" key="1">
    <citation type="journal article" date="2014" name="PLoS Genet.">
        <title>Phylogenetically driven sequencing of extremely halophilic archaea reveals strategies for static and dynamic osmo-response.</title>
        <authorList>
            <person name="Becker E.A."/>
            <person name="Seitzer P.M."/>
            <person name="Tritt A."/>
            <person name="Larsen D."/>
            <person name="Krusor M."/>
            <person name="Yao A.I."/>
            <person name="Wu D."/>
            <person name="Madern D."/>
            <person name="Eisen J.A."/>
            <person name="Darling A.E."/>
            <person name="Facciotti M.T."/>
        </authorList>
    </citation>
    <scope>NUCLEOTIDE SEQUENCE [LARGE SCALE GENOMIC DNA]</scope>
    <source>
        <strain evidence="2 3">JCM 13560</strain>
    </source>
</reference>
<name>M0PL99_9EURY</name>
<dbReference type="InterPro" id="IPR006015">
    <property type="entry name" value="Universal_stress_UspA"/>
</dbReference>
<accession>M0PL99</accession>
<dbReference type="Pfam" id="PF00582">
    <property type="entry name" value="Usp"/>
    <property type="match status" value="1"/>
</dbReference>
<comment type="caution">
    <text evidence="2">The sequence shown here is derived from an EMBL/GenBank/DDBJ whole genome shotgun (WGS) entry which is preliminary data.</text>
</comment>
<sequence>MYEILLPVDDDTDRAAAQARYVSGLPGETDELSVTVAHAYRDDSRGTGDDRFDEESPGVIEATDILSAAGITVEQRELYVPVAESIVDLSDELDADEVVLCGRKRSPAGKALFGSVTQSVALESSVPVTIVPVEHTPSNQ</sequence>
<dbReference type="PRINTS" id="PR01438">
    <property type="entry name" value="UNVRSLSTRESS"/>
</dbReference>
<dbReference type="InterPro" id="IPR014729">
    <property type="entry name" value="Rossmann-like_a/b/a_fold"/>
</dbReference>
<evidence type="ECO:0000313" key="2">
    <source>
        <dbReference type="EMBL" id="EMA70807.1"/>
    </source>
</evidence>
<dbReference type="STRING" id="1230454.C461_00922"/>
<dbReference type="OrthoDB" id="342236at2157"/>
<protein>
    <submittedName>
        <fullName evidence="2">UspA domain protein</fullName>
    </submittedName>
</protein>
<evidence type="ECO:0000313" key="3">
    <source>
        <dbReference type="Proteomes" id="UP000011575"/>
    </source>
</evidence>
<proteinExistence type="predicted"/>
<dbReference type="AlphaFoldDB" id="M0PL99"/>
<dbReference type="Gene3D" id="3.40.50.620">
    <property type="entry name" value="HUPs"/>
    <property type="match status" value="1"/>
</dbReference>
<keyword evidence="3" id="KW-1185">Reference proteome</keyword>
<feature type="domain" description="UspA" evidence="1">
    <location>
        <begin position="4"/>
        <end position="132"/>
    </location>
</feature>
<dbReference type="RefSeq" id="WP_007997790.1">
    <property type="nucleotide sequence ID" value="NZ_AOJI01000002.1"/>
</dbReference>
<dbReference type="InterPro" id="IPR006016">
    <property type="entry name" value="UspA"/>
</dbReference>
<evidence type="ECO:0000259" key="1">
    <source>
        <dbReference type="Pfam" id="PF00582"/>
    </source>
</evidence>